<comment type="caution">
    <text evidence="2">The sequence shown here is derived from an EMBL/GenBank/DDBJ whole genome shotgun (WGS) entry which is preliminary data.</text>
</comment>
<evidence type="ECO:0000313" key="2">
    <source>
        <dbReference type="EMBL" id="KAK4435335.1"/>
    </source>
</evidence>
<dbReference type="Gene3D" id="3.60.10.10">
    <property type="entry name" value="Endonuclease/exonuclease/phosphatase"/>
    <property type="match status" value="1"/>
</dbReference>
<protein>
    <recommendedName>
        <fullName evidence="4">Endonuclease/exonuclease/phosphatase domain-containing protein</fullName>
    </recommendedName>
</protein>
<sequence length="145" mass="16913">MKFSDQRKRKAFVTYRSNRCKRFLRHLLIASFMILAIMVICSHGPTIGRTVFSFKQMQAFRETLVNFKLHDLGYNGDIFKWTNNRTYPNTIRERLDRACGSSTWIANFQNFRVQHLSTNISDHSPIFLGCCTVRNPESGKQATEI</sequence>
<keyword evidence="1" id="KW-0812">Transmembrane</keyword>
<accession>A0AAE2CUU8</accession>
<gene>
    <name evidence="2" type="ORF">Salat_0696900</name>
</gene>
<dbReference type="InterPro" id="IPR036691">
    <property type="entry name" value="Endo/exonu/phosph_ase_sf"/>
</dbReference>
<proteinExistence type="predicted"/>
<dbReference type="PANTHER" id="PTHR33710">
    <property type="entry name" value="BNAC02G09200D PROTEIN"/>
    <property type="match status" value="1"/>
</dbReference>
<evidence type="ECO:0000256" key="1">
    <source>
        <dbReference type="SAM" id="Phobius"/>
    </source>
</evidence>
<dbReference type="SUPFAM" id="SSF56219">
    <property type="entry name" value="DNase I-like"/>
    <property type="match status" value="1"/>
</dbReference>
<organism evidence="2 3">
    <name type="scientific">Sesamum alatum</name>
    <dbReference type="NCBI Taxonomy" id="300844"/>
    <lineage>
        <taxon>Eukaryota</taxon>
        <taxon>Viridiplantae</taxon>
        <taxon>Streptophyta</taxon>
        <taxon>Embryophyta</taxon>
        <taxon>Tracheophyta</taxon>
        <taxon>Spermatophyta</taxon>
        <taxon>Magnoliopsida</taxon>
        <taxon>eudicotyledons</taxon>
        <taxon>Gunneridae</taxon>
        <taxon>Pentapetalae</taxon>
        <taxon>asterids</taxon>
        <taxon>lamiids</taxon>
        <taxon>Lamiales</taxon>
        <taxon>Pedaliaceae</taxon>
        <taxon>Sesamum</taxon>
    </lineage>
</organism>
<dbReference type="Proteomes" id="UP001293254">
    <property type="component" value="Unassembled WGS sequence"/>
</dbReference>
<reference evidence="2" key="2">
    <citation type="journal article" date="2024" name="Plant">
        <title>Genomic evolution and insights into agronomic trait innovations of Sesamum species.</title>
        <authorList>
            <person name="Miao H."/>
            <person name="Wang L."/>
            <person name="Qu L."/>
            <person name="Liu H."/>
            <person name="Sun Y."/>
            <person name="Le M."/>
            <person name="Wang Q."/>
            <person name="Wei S."/>
            <person name="Zheng Y."/>
            <person name="Lin W."/>
            <person name="Duan Y."/>
            <person name="Cao H."/>
            <person name="Xiong S."/>
            <person name="Wang X."/>
            <person name="Wei L."/>
            <person name="Li C."/>
            <person name="Ma Q."/>
            <person name="Ju M."/>
            <person name="Zhao R."/>
            <person name="Li G."/>
            <person name="Mu C."/>
            <person name="Tian Q."/>
            <person name="Mei H."/>
            <person name="Zhang T."/>
            <person name="Gao T."/>
            <person name="Zhang H."/>
        </authorList>
    </citation>
    <scope>NUCLEOTIDE SEQUENCE</scope>
    <source>
        <strain evidence="2">3651</strain>
    </source>
</reference>
<dbReference type="PANTHER" id="PTHR33710:SF73">
    <property type="entry name" value="ZINC KNUCKLE CX2CX4HX4C DOMAIN-CONTAINING PROTEIN"/>
    <property type="match status" value="1"/>
</dbReference>
<evidence type="ECO:0000313" key="3">
    <source>
        <dbReference type="Proteomes" id="UP001293254"/>
    </source>
</evidence>
<dbReference type="EMBL" id="JACGWO010000002">
    <property type="protein sequence ID" value="KAK4435335.1"/>
    <property type="molecule type" value="Genomic_DNA"/>
</dbReference>
<evidence type="ECO:0008006" key="4">
    <source>
        <dbReference type="Google" id="ProtNLM"/>
    </source>
</evidence>
<feature type="transmembrane region" description="Helical" evidence="1">
    <location>
        <begin position="23"/>
        <end position="40"/>
    </location>
</feature>
<reference evidence="2" key="1">
    <citation type="submission" date="2020-06" db="EMBL/GenBank/DDBJ databases">
        <authorList>
            <person name="Li T."/>
            <person name="Hu X."/>
            <person name="Zhang T."/>
            <person name="Song X."/>
            <person name="Zhang H."/>
            <person name="Dai N."/>
            <person name="Sheng W."/>
            <person name="Hou X."/>
            <person name="Wei L."/>
        </authorList>
    </citation>
    <scope>NUCLEOTIDE SEQUENCE</scope>
    <source>
        <strain evidence="2">3651</strain>
        <tissue evidence="2">Leaf</tissue>
    </source>
</reference>
<keyword evidence="1" id="KW-0472">Membrane</keyword>
<keyword evidence="1" id="KW-1133">Transmembrane helix</keyword>
<dbReference type="AlphaFoldDB" id="A0AAE2CUU8"/>
<name>A0AAE2CUU8_9LAMI</name>
<keyword evidence="3" id="KW-1185">Reference proteome</keyword>